<evidence type="ECO:0000313" key="2">
    <source>
        <dbReference type="Proteomes" id="UP000631791"/>
    </source>
</evidence>
<evidence type="ECO:0000313" key="1">
    <source>
        <dbReference type="EMBL" id="MBG6104928.1"/>
    </source>
</evidence>
<organism evidence="1 2">
    <name type="scientific">Micromonospora vinacea</name>
    <dbReference type="NCBI Taxonomy" id="709878"/>
    <lineage>
        <taxon>Bacteria</taxon>
        <taxon>Bacillati</taxon>
        <taxon>Actinomycetota</taxon>
        <taxon>Actinomycetes</taxon>
        <taxon>Micromonosporales</taxon>
        <taxon>Micromonosporaceae</taxon>
        <taxon>Micromonospora</taxon>
    </lineage>
</organism>
<comment type="caution">
    <text evidence="1">The sequence shown here is derived from an EMBL/GenBank/DDBJ whole genome shotgun (WGS) entry which is preliminary data.</text>
</comment>
<gene>
    <name evidence="1" type="ORF">IW249_005342</name>
</gene>
<sequence length="179" mass="19266">MTEKLHQLAALLQARDDLDARIAALTGRSARPGDIGEFIAAQVFDIELSGTAVQAGYDGFFRSGPLSGRTVNVKAYGDVFTGIDISPHLCDFYLIFSGPPRSLGAVRHHRWQISAAYLFDTPRLLETLASRGVKVGIATSIRRADLDGALIFPGTNGTSPLRLTLEQTALLNLFGAHVT</sequence>
<keyword evidence="2" id="KW-1185">Reference proteome</keyword>
<name>A0ABS0K8H0_9ACTN</name>
<dbReference type="RefSeq" id="WP_196923293.1">
    <property type="nucleotide sequence ID" value="NZ_JADOTY010000001.1"/>
</dbReference>
<reference evidence="1 2" key="1">
    <citation type="submission" date="2020-11" db="EMBL/GenBank/DDBJ databases">
        <title>Sequencing the genomes of 1000 actinobacteria strains.</title>
        <authorList>
            <person name="Klenk H.-P."/>
        </authorList>
    </citation>
    <scope>NUCLEOTIDE SEQUENCE [LARGE SCALE GENOMIC DNA]</scope>
    <source>
        <strain evidence="1 2">DSM 101695</strain>
    </source>
</reference>
<proteinExistence type="predicted"/>
<dbReference type="EMBL" id="JADOTY010000001">
    <property type="protein sequence ID" value="MBG6104928.1"/>
    <property type="molecule type" value="Genomic_DNA"/>
</dbReference>
<evidence type="ECO:0008006" key="3">
    <source>
        <dbReference type="Google" id="ProtNLM"/>
    </source>
</evidence>
<protein>
    <recommendedName>
        <fullName evidence="3">Restriction endonuclease</fullName>
    </recommendedName>
</protein>
<accession>A0ABS0K8H0</accession>
<dbReference type="Proteomes" id="UP000631791">
    <property type="component" value="Unassembled WGS sequence"/>
</dbReference>